<evidence type="ECO:0000313" key="1">
    <source>
        <dbReference type="Proteomes" id="UP000095282"/>
    </source>
</evidence>
<sequence length="279" mass="31711">MKSYQVIEKITKKSKKDTNGNEMFRETAKNIVSNSLANCDGAVGLGSGAPINMIAEEFAKQVDKVKSRQLRIICTKEWMMRYLVNHSVPAFMYHDEHDMPGLNTYIETVNCICFEGHSDLPFYIKSDATSQFSGAMLKKAKQTILIQTDSAIHSDNIRGIPMEIENNSHGWSLFKNWGKTRGGTMTLRRNIDKASDRFYVEWVPPMNGKTDNKIDWNINLSDIQNELSSVPGNEKFKNCSNEVFAGVLSHNLFASENCCLVNLDNYETDYRNVIKMMVH</sequence>
<keyword evidence="1" id="KW-1185">Reference proteome</keyword>
<protein>
    <submittedName>
        <fullName evidence="2">Ribose-5-phosphate isomerase</fullName>
    </submittedName>
</protein>
<dbReference type="AlphaFoldDB" id="A0A1I7TC36"/>
<evidence type="ECO:0000313" key="2">
    <source>
        <dbReference type="WBParaSite" id="Csp11.Scaffold578.g4492.t1"/>
    </source>
</evidence>
<accession>A0A1I7TC36</accession>
<organism evidence="1 2">
    <name type="scientific">Caenorhabditis tropicalis</name>
    <dbReference type="NCBI Taxonomy" id="1561998"/>
    <lineage>
        <taxon>Eukaryota</taxon>
        <taxon>Metazoa</taxon>
        <taxon>Ecdysozoa</taxon>
        <taxon>Nematoda</taxon>
        <taxon>Chromadorea</taxon>
        <taxon>Rhabditida</taxon>
        <taxon>Rhabditina</taxon>
        <taxon>Rhabditomorpha</taxon>
        <taxon>Rhabditoidea</taxon>
        <taxon>Rhabditidae</taxon>
        <taxon>Peloderinae</taxon>
        <taxon>Caenorhabditis</taxon>
    </lineage>
</organism>
<dbReference type="Proteomes" id="UP000095282">
    <property type="component" value="Unplaced"/>
</dbReference>
<proteinExistence type="predicted"/>
<dbReference type="WBParaSite" id="Csp11.Scaffold578.g4492.t1">
    <property type="protein sequence ID" value="Csp11.Scaffold578.g4492.t1"/>
    <property type="gene ID" value="Csp11.Scaffold578.g4492"/>
</dbReference>
<reference evidence="2" key="1">
    <citation type="submission" date="2016-11" db="UniProtKB">
        <authorList>
            <consortium name="WormBaseParasite"/>
        </authorList>
    </citation>
    <scope>IDENTIFICATION</scope>
</reference>
<name>A0A1I7TC36_9PELO</name>